<dbReference type="SUPFAM" id="SSF58104">
    <property type="entry name" value="Methyl-accepting chemotaxis protein (MCP) signaling domain"/>
    <property type="match status" value="1"/>
</dbReference>
<comment type="subcellular location">
    <subcellularLocation>
        <location evidence="1">Cell membrane</location>
        <topology evidence="1">Multi-pass membrane protein</topology>
    </subcellularLocation>
</comment>
<dbReference type="PANTHER" id="PTHR33406:SF13">
    <property type="entry name" value="MEMBRANE PROTEIN YDFJ"/>
    <property type="match status" value="1"/>
</dbReference>
<sequence>MLRLAKTSIRHPVVALLICIVFAGGLIAISSGITSSVSPSIVVVPGTDSSHAQHLAEAEFGPSVLVPILLEGPKAQLDRQGPALVRELALRRDTRVMSAWDGGEVGAGLRPRPTAAMIVASVAHTEKEMVKTYQAQIDGVVAKQIGGPVHASITGQPSLDRGFKDAAIDATRTGALLTIPILFVVLLLLLRAPVAAAGLALLGGVTALSGLGLMTLLGKVMPVDSIAMALGTMTGLALAVGYGLLVFRRWRQEVDRDVAHHDAAHAAVGTVASTGRAVLVGGTGVVLSLVVAAAIAPTEILTSLGIGAMLCALLAVGGAVVVVPAALTLLGHRALWLSFPAPRPLSAAWDRLATGGGGSVVRHAGTAGMLATALLVALALPIFSLQTGPPGAQLLPTGSPERQSFERVAQVMGPGWPTPFNIVIAAKDRPITDQKLLAQIETFQKQLVKDERVASVVGPGSLAPVSRELGVLPKELKSSTKLLKGGKKKLGELQSGLDDAAAGSQQLQQGLSSAANGAGQLQSGAGQARSGAGQLRNGLGQARSGAAQISGGLGQALDAAQQLRDGAAKLLAGSKQLKGGLGQAVTPVQQGLPIVKQMAADVSSGAEAVKAAQGTSQALIGQLDQAAAQLQGLPADDPAVQSAQAAVQSARQAAEGTAASLNTAAPKISGAAGVAGAFATQVGELSTGLAQLYAGSTQLTDGITQLQAGNSQLAAGIGKLNTGGGRLTDGVTALRDGASRLESGLGQLTTGAGQLAGGLSSGTGPAGRLASGLAGGAQQVAKFRGDLPSPKDLERLMKESPGLFDSGYFVLAAVSGAQPAARNQASFAVNLDRGGSAGQIVVISRTDASSDATRNLGEDLQARVDAFTKATRTEGAVGGPAGQLGDFTTATASRILPVAVALAVIMSLLLMAFLRAIAVPLAAVALDLLTCAATFGAMQLLFGGGNPLLGGPGYVDPMSIIAILAAVFGITMVYEVHLLWRTREKLLASGDPDASIRLALRETAGAGTGAAIAMVAAIVPFAISQLVVVRQLGVGVAVAIVLDGLIVRPVLLPAALEVLGRWGWWPTSRRAPAPPPAAPAEPDRPAREPETRPIAGARA</sequence>
<keyword evidence="5 7" id="KW-0472">Membrane</keyword>
<feature type="transmembrane region" description="Helical" evidence="7">
    <location>
        <begin position="954"/>
        <end position="976"/>
    </location>
</feature>
<dbReference type="RefSeq" id="WP_259315947.1">
    <property type="nucleotide sequence ID" value="NZ_CP087164.1"/>
</dbReference>
<accession>A0A9E6XXI9</accession>
<feature type="transmembrane region" description="Helical" evidence="7">
    <location>
        <begin position="921"/>
        <end position="942"/>
    </location>
</feature>
<feature type="region of interest" description="Disordered" evidence="6">
    <location>
        <begin position="1068"/>
        <end position="1099"/>
    </location>
</feature>
<feature type="transmembrane region" description="Helical" evidence="7">
    <location>
        <begin position="277"/>
        <end position="298"/>
    </location>
</feature>
<dbReference type="KEGG" id="sbae:DSM104329_02675"/>
<reference evidence="9" key="1">
    <citation type="journal article" date="2022" name="Int. J. Syst. Evol. Microbiol.">
        <title>Pseudomonas aegrilactucae sp. nov. and Pseudomonas morbosilactucae sp. nov., pathogens causing bacterial rot of lettuce in Japan.</title>
        <authorList>
            <person name="Sawada H."/>
            <person name="Fujikawa T."/>
            <person name="Satou M."/>
        </authorList>
    </citation>
    <scope>NUCLEOTIDE SEQUENCE</scope>
    <source>
        <strain evidence="9">0166_1</strain>
    </source>
</reference>
<dbReference type="InterPro" id="IPR023908">
    <property type="entry name" value="xxxLxxG_rpt"/>
</dbReference>
<proteinExistence type="predicted"/>
<evidence type="ECO:0000259" key="8">
    <source>
        <dbReference type="Pfam" id="PF03176"/>
    </source>
</evidence>
<evidence type="ECO:0000256" key="5">
    <source>
        <dbReference type="ARBA" id="ARBA00023136"/>
    </source>
</evidence>
<evidence type="ECO:0000256" key="4">
    <source>
        <dbReference type="ARBA" id="ARBA00022989"/>
    </source>
</evidence>
<name>A0A9E6XXI9_9ACTN</name>
<evidence type="ECO:0000256" key="6">
    <source>
        <dbReference type="SAM" id="MobiDB-lite"/>
    </source>
</evidence>
<feature type="domain" description="Membrane transport protein MMPL" evidence="8">
    <location>
        <begin position="835"/>
        <end position="1071"/>
    </location>
</feature>
<evidence type="ECO:0000256" key="1">
    <source>
        <dbReference type="ARBA" id="ARBA00004651"/>
    </source>
</evidence>
<feature type="transmembrane region" description="Helical" evidence="7">
    <location>
        <begin position="12"/>
        <end position="33"/>
    </location>
</feature>
<keyword evidence="3 7" id="KW-0812">Transmembrane</keyword>
<feature type="transmembrane region" description="Helical" evidence="7">
    <location>
        <begin position="304"/>
        <end position="330"/>
    </location>
</feature>
<dbReference type="AlphaFoldDB" id="A0A9E6XXI9"/>
<feature type="transmembrane region" description="Helical" evidence="7">
    <location>
        <begin position="895"/>
        <end position="914"/>
    </location>
</feature>
<dbReference type="Gene3D" id="1.10.287.950">
    <property type="entry name" value="Methyl-accepting chemotaxis protein"/>
    <property type="match status" value="2"/>
</dbReference>
<keyword evidence="2" id="KW-1003">Cell membrane</keyword>
<dbReference type="Pfam" id="PF03176">
    <property type="entry name" value="MMPL"/>
    <property type="match status" value="2"/>
</dbReference>
<feature type="compositionally biased region" description="Basic and acidic residues" evidence="6">
    <location>
        <begin position="1081"/>
        <end position="1091"/>
    </location>
</feature>
<dbReference type="InterPro" id="IPR050545">
    <property type="entry name" value="Mycobact_MmpL"/>
</dbReference>
<feature type="region of interest" description="Disordered" evidence="6">
    <location>
        <begin position="513"/>
        <end position="539"/>
    </location>
</feature>
<feature type="transmembrane region" description="Helical" evidence="7">
    <location>
        <begin position="173"/>
        <end position="190"/>
    </location>
</feature>
<feature type="transmembrane region" description="Helical" evidence="7">
    <location>
        <begin position="367"/>
        <end position="385"/>
    </location>
</feature>
<feature type="transmembrane region" description="Helical" evidence="7">
    <location>
        <begin position="197"/>
        <end position="220"/>
    </location>
</feature>
<dbReference type="Proteomes" id="UP001162834">
    <property type="component" value="Chromosome"/>
</dbReference>
<evidence type="ECO:0000256" key="2">
    <source>
        <dbReference type="ARBA" id="ARBA00022475"/>
    </source>
</evidence>
<feature type="compositionally biased region" description="Low complexity" evidence="6">
    <location>
        <begin position="513"/>
        <end position="534"/>
    </location>
</feature>
<dbReference type="NCBIfam" id="TIGR03057">
    <property type="entry name" value="xxxLxxG_by_4"/>
    <property type="match status" value="4"/>
</dbReference>
<keyword evidence="10" id="KW-1185">Reference proteome</keyword>
<dbReference type="Gene3D" id="1.20.1640.10">
    <property type="entry name" value="Multidrug efflux transporter AcrB transmembrane domain"/>
    <property type="match status" value="2"/>
</dbReference>
<evidence type="ECO:0000256" key="3">
    <source>
        <dbReference type="ARBA" id="ARBA00022692"/>
    </source>
</evidence>
<dbReference type="SUPFAM" id="SSF82866">
    <property type="entry name" value="Multidrug efflux transporter AcrB transmembrane domain"/>
    <property type="match status" value="2"/>
</dbReference>
<feature type="transmembrane region" description="Helical" evidence="7">
    <location>
        <begin position="1004"/>
        <end position="1028"/>
    </location>
</feature>
<feature type="transmembrane region" description="Helical" evidence="7">
    <location>
        <begin position="226"/>
        <end position="247"/>
    </location>
</feature>
<feature type="domain" description="Membrane transport protein MMPL" evidence="8">
    <location>
        <begin position="126"/>
        <end position="351"/>
    </location>
</feature>
<dbReference type="PANTHER" id="PTHR33406">
    <property type="entry name" value="MEMBRANE PROTEIN MJ1562-RELATED"/>
    <property type="match status" value="1"/>
</dbReference>
<dbReference type="EMBL" id="CP087164">
    <property type="protein sequence ID" value="UGS36274.1"/>
    <property type="molecule type" value="Genomic_DNA"/>
</dbReference>
<protein>
    <recommendedName>
        <fullName evidence="8">Membrane transport protein MMPL domain-containing protein</fullName>
    </recommendedName>
</protein>
<gene>
    <name evidence="9" type="ORF">DSM104329_02675</name>
</gene>
<evidence type="ECO:0000256" key="7">
    <source>
        <dbReference type="SAM" id="Phobius"/>
    </source>
</evidence>
<dbReference type="InterPro" id="IPR004869">
    <property type="entry name" value="MMPL_dom"/>
</dbReference>
<evidence type="ECO:0000313" key="10">
    <source>
        <dbReference type="Proteomes" id="UP001162834"/>
    </source>
</evidence>
<keyword evidence="4 7" id="KW-1133">Transmembrane helix</keyword>
<feature type="transmembrane region" description="Helical" evidence="7">
    <location>
        <begin position="1034"/>
        <end position="1060"/>
    </location>
</feature>
<dbReference type="GO" id="GO:0005886">
    <property type="term" value="C:plasma membrane"/>
    <property type="evidence" value="ECO:0007669"/>
    <property type="project" value="UniProtKB-SubCell"/>
</dbReference>
<evidence type="ECO:0000313" key="9">
    <source>
        <dbReference type="EMBL" id="UGS36274.1"/>
    </source>
</evidence>
<organism evidence="9 10">
    <name type="scientific">Capillimicrobium parvum</name>
    <dbReference type="NCBI Taxonomy" id="2884022"/>
    <lineage>
        <taxon>Bacteria</taxon>
        <taxon>Bacillati</taxon>
        <taxon>Actinomycetota</taxon>
        <taxon>Thermoleophilia</taxon>
        <taxon>Solirubrobacterales</taxon>
        <taxon>Capillimicrobiaceae</taxon>
        <taxon>Capillimicrobium</taxon>
    </lineage>
</organism>